<protein>
    <submittedName>
        <fullName evidence="2">Uncharacterized protein</fullName>
    </submittedName>
</protein>
<reference evidence="2" key="1">
    <citation type="submission" date="2016-12" db="EMBL/GenBank/DDBJ databases">
        <title>The genomes of Aspergillus section Nigri reveals drivers in fungal speciation.</title>
        <authorList>
            <consortium name="DOE Joint Genome Institute"/>
            <person name="Vesth T.C."/>
            <person name="Nybo J."/>
            <person name="Theobald S."/>
            <person name="Brandl J."/>
            <person name="Frisvad J.C."/>
            <person name="Nielsen K.F."/>
            <person name="Lyhne E.K."/>
            <person name="Kogle M.E."/>
            <person name="Kuo A."/>
            <person name="Riley R."/>
            <person name="Clum A."/>
            <person name="Nolan M."/>
            <person name="Lipzen A."/>
            <person name="Salamov A."/>
            <person name="Henrissat B."/>
            <person name="Wiebenga A."/>
            <person name="De Vries R.P."/>
            <person name="Grigoriev I.V."/>
            <person name="Mortensen U.H."/>
            <person name="Andersen M.R."/>
            <person name="Baker S.E."/>
        </authorList>
    </citation>
    <scope>NUCLEOTIDE SEQUENCE [LARGE SCALE GENOMIC DNA]</scope>
    <source>
        <strain evidence="2">CBS 113365</strain>
    </source>
</reference>
<dbReference type="GeneID" id="37210191"/>
<gene>
    <name evidence="2" type="ORF">BO88DRAFT_400531</name>
</gene>
<organism evidence="2 3">
    <name type="scientific">Aspergillus vadensis (strain CBS 113365 / IMI 142717 / IBT 24658)</name>
    <dbReference type="NCBI Taxonomy" id="1448311"/>
    <lineage>
        <taxon>Eukaryota</taxon>
        <taxon>Fungi</taxon>
        <taxon>Dikarya</taxon>
        <taxon>Ascomycota</taxon>
        <taxon>Pezizomycotina</taxon>
        <taxon>Eurotiomycetes</taxon>
        <taxon>Eurotiomycetidae</taxon>
        <taxon>Eurotiales</taxon>
        <taxon>Aspergillaceae</taxon>
        <taxon>Aspergillus</taxon>
        <taxon>Aspergillus subgen. Circumdati</taxon>
    </lineage>
</organism>
<keyword evidence="3" id="KW-1185">Reference proteome</keyword>
<dbReference type="AlphaFoldDB" id="A0A319BUA0"/>
<dbReference type="EMBL" id="KZ821614">
    <property type="protein sequence ID" value="PYH74870.1"/>
    <property type="molecule type" value="Genomic_DNA"/>
</dbReference>
<dbReference type="RefSeq" id="XP_025568664.1">
    <property type="nucleotide sequence ID" value="XM_025705599.1"/>
</dbReference>
<accession>A0A319BUA0</accession>
<sequence>MHAAYLLKGIGFAQATWSLFLGVSVSVSMWSSTDYRIRIASLHHGASGTPKYR</sequence>
<keyword evidence="1" id="KW-1133">Transmembrane helix</keyword>
<keyword evidence="1" id="KW-0472">Membrane</keyword>
<proteinExistence type="predicted"/>
<name>A0A319BUA0_ASPVC</name>
<evidence type="ECO:0000313" key="2">
    <source>
        <dbReference type="EMBL" id="PYH74870.1"/>
    </source>
</evidence>
<keyword evidence="1" id="KW-0812">Transmembrane</keyword>
<evidence type="ECO:0000313" key="3">
    <source>
        <dbReference type="Proteomes" id="UP000248405"/>
    </source>
</evidence>
<dbReference type="Proteomes" id="UP000248405">
    <property type="component" value="Unassembled WGS sequence"/>
</dbReference>
<feature type="transmembrane region" description="Helical" evidence="1">
    <location>
        <begin position="12"/>
        <end position="30"/>
    </location>
</feature>
<evidence type="ECO:0000256" key="1">
    <source>
        <dbReference type="SAM" id="Phobius"/>
    </source>
</evidence>